<dbReference type="InterPro" id="IPR024185">
    <property type="entry name" value="FTHF_cligase-like_sf"/>
</dbReference>
<evidence type="ECO:0000313" key="6">
    <source>
        <dbReference type="Proteomes" id="UP000659172"/>
    </source>
</evidence>
<evidence type="ECO:0000256" key="1">
    <source>
        <dbReference type="ARBA" id="ARBA00010638"/>
    </source>
</evidence>
<name>A0ABX2QFC3_9HYPH</name>
<dbReference type="PANTHER" id="PTHR23407">
    <property type="entry name" value="ATPASE INHIBITOR/5-FORMYLTETRAHYDROFOLATE CYCLO-LIGASE"/>
    <property type="match status" value="1"/>
</dbReference>
<proteinExistence type="inferred from homology"/>
<protein>
    <recommendedName>
        <fullName evidence="4">5-formyltetrahydrofolate cyclo-ligase</fullName>
        <ecNumber evidence="4">6.3.3.2</ecNumber>
    </recommendedName>
</protein>
<dbReference type="SUPFAM" id="SSF100950">
    <property type="entry name" value="NagB/RpiA/CoA transferase-like"/>
    <property type="match status" value="1"/>
</dbReference>
<keyword evidence="2 4" id="KW-0547">Nucleotide-binding</keyword>
<dbReference type="Gene3D" id="3.40.50.10420">
    <property type="entry name" value="NagB/RpiA/CoA transferase-like"/>
    <property type="match status" value="1"/>
</dbReference>
<evidence type="ECO:0000256" key="4">
    <source>
        <dbReference type="RuleBase" id="RU361279"/>
    </source>
</evidence>
<comment type="catalytic activity">
    <reaction evidence="4">
        <text>(6S)-5-formyl-5,6,7,8-tetrahydrofolate + ATP = (6R)-5,10-methenyltetrahydrofolate + ADP + phosphate</text>
        <dbReference type="Rhea" id="RHEA:10488"/>
        <dbReference type="ChEBI" id="CHEBI:30616"/>
        <dbReference type="ChEBI" id="CHEBI:43474"/>
        <dbReference type="ChEBI" id="CHEBI:57455"/>
        <dbReference type="ChEBI" id="CHEBI:57457"/>
        <dbReference type="ChEBI" id="CHEBI:456216"/>
        <dbReference type="EC" id="6.3.3.2"/>
    </reaction>
</comment>
<comment type="similarity">
    <text evidence="1 4">Belongs to the 5-formyltetrahydrofolate cyclo-ligase family.</text>
</comment>
<sequence>MTPKEKKAQLRNEKLALRDAMTTQARIEGSLAMADHAGEVIAFEPGAVISGFWPIRSEADIRPLMARLAERGARLSLPVVLDRETIVFRELVRGAPMVKTGFGTTGPGPEAELLDPDILLVPLSAFDGNGHRIGYGAGHYDRAIDRLRAKGLTPRLIGVAFACQEVAEVPFEPHDVALDAVLTEDGFRIFNEQGGQG</sequence>
<dbReference type="InterPro" id="IPR002698">
    <property type="entry name" value="FTHF_cligase"/>
</dbReference>
<organism evidence="5 6">
    <name type="scientific">Mycoplana rhizolycopersici</name>
    <dbReference type="NCBI Taxonomy" id="2746702"/>
    <lineage>
        <taxon>Bacteria</taxon>
        <taxon>Pseudomonadati</taxon>
        <taxon>Pseudomonadota</taxon>
        <taxon>Alphaproteobacteria</taxon>
        <taxon>Hyphomicrobiales</taxon>
        <taxon>Rhizobiaceae</taxon>
        <taxon>Mycoplana</taxon>
    </lineage>
</organism>
<dbReference type="InterPro" id="IPR037171">
    <property type="entry name" value="NagB/RpiA_transferase-like"/>
</dbReference>
<comment type="caution">
    <text evidence="5">The sequence shown here is derived from an EMBL/GenBank/DDBJ whole genome shotgun (WGS) entry which is preliminary data.</text>
</comment>
<dbReference type="RefSeq" id="WP_176949756.1">
    <property type="nucleotide sequence ID" value="NZ_JABXYK010000005.1"/>
</dbReference>
<keyword evidence="6" id="KW-1185">Reference proteome</keyword>
<dbReference type="PIRSF" id="PIRSF006806">
    <property type="entry name" value="FTHF_cligase"/>
    <property type="match status" value="1"/>
</dbReference>
<dbReference type="NCBIfam" id="TIGR02727">
    <property type="entry name" value="MTHFS_bact"/>
    <property type="match status" value="1"/>
</dbReference>
<accession>A0ABX2QFC3</accession>
<keyword evidence="5" id="KW-0436">Ligase</keyword>
<dbReference type="Pfam" id="PF01812">
    <property type="entry name" value="5-FTHF_cyc-lig"/>
    <property type="match status" value="1"/>
</dbReference>
<evidence type="ECO:0000313" key="5">
    <source>
        <dbReference type="EMBL" id="NVP55637.1"/>
    </source>
</evidence>
<reference evidence="5 6" key="1">
    <citation type="submission" date="2020-06" db="EMBL/GenBank/DDBJ databases">
        <title>Rhizobium sp.nov. isolated from the tomato plant.</title>
        <authorList>
            <person name="Thin K.K."/>
            <person name="Zhang X."/>
            <person name="He S."/>
        </authorList>
    </citation>
    <scope>NUCLEOTIDE SEQUENCE [LARGE SCALE GENOMIC DNA]</scope>
    <source>
        <strain evidence="5 6">DBTS2</strain>
    </source>
</reference>
<keyword evidence="3 4" id="KW-0067">ATP-binding</keyword>
<evidence type="ECO:0000256" key="2">
    <source>
        <dbReference type="ARBA" id="ARBA00022741"/>
    </source>
</evidence>
<keyword evidence="4" id="KW-0460">Magnesium</keyword>
<dbReference type="EC" id="6.3.3.2" evidence="4"/>
<dbReference type="EMBL" id="JABXYK010000005">
    <property type="protein sequence ID" value="NVP55637.1"/>
    <property type="molecule type" value="Genomic_DNA"/>
</dbReference>
<evidence type="ECO:0000256" key="3">
    <source>
        <dbReference type="ARBA" id="ARBA00022840"/>
    </source>
</evidence>
<dbReference type="PANTHER" id="PTHR23407:SF1">
    <property type="entry name" value="5-FORMYLTETRAHYDROFOLATE CYCLO-LIGASE"/>
    <property type="match status" value="1"/>
</dbReference>
<comment type="cofactor">
    <cofactor evidence="4">
        <name>Mg(2+)</name>
        <dbReference type="ChEBI" id="CHEBI:18420"/>
    </cofactor>
</comment>
<dbReference type="GO" id="GO:0030272">
    <property type="term" value="F:5-formyltetrahydrofolate cyclo-ligase activity"/>
    <property type="evidence" value="ECO:0007669"/>
    <property type="project" value="UniProtKB-EC"/>
</dbReference>
<keyword evidence="4" id="KW-0479">Metal-binding</keyword>
<gene>
    <name evidence="5" type="ORF">HV823_10285</name>
</gene>
<dbReference type="Proteomes" id="UP000659172">
    <property type="component" value="Unassembled WGS sequence"/>
</dbReference>